<comment type="caution">
    <text evidence="2">The sequence shown here is derived from an EMBL/GenBank/DDBJ whole genome shotgun (WGS) entry which is preliminary data.</text>
</comment>
<name>A0ABP4QEC3_9ACTN</name>
<reference evidence="3" key="1">
    <citation type="journal article" date="2019" name="Int. J. Syst. Evol. Microbiol.">
        <title>The Global Catalogue of Microorganisms (GCM) 10K type strain sequencing project: providing services to taxonomists for standard genome sequencing and annotation.</title>
        <authorList>
            <consortium name="The Broad Institute Genomics Platform"/>
            <consortium name="The Broad Institute Genome Sequencing Center for Infectious Disease"/>
            <person name="Wu L."/>
            <person name="Ma J."/>
        </authorList>
    </citation>
    <scope>NUCLEOTIDE SEQUENCE [LARGE SCALE GENOMIC DNA]</scope>
    <source>
        <strain evidence="3">JCM 14304</strain>
    </source>
</reference>
<dbReference type="RefSeq" id="WP_344199162.1">
    <property type="nucleotide sequence ID" value="NZ_BAAAND010000012.1"/>
</dbReference>
<keyword evidence="1" id="KW-0732">Signal</keyword>
<dbReference type="EMBL" id="BAAAND010000012">
    <property type="protein sequence ID" value="GAA1608922.1"/>
    <property type="molecule type" value="Genomic_DNA"/>
</dbReference>
<evidence type="ECO:0000256" key="1">
    <source>
        <dbReference type="SAM" id="SignalP"/>
    </source>
</evidence>
<feature type="signal peptide" evidence="1">
    <location>
        <begin position="1"/>
        <end position="21"/>
    </location>
</feature>
<evidence type="ECO:0000313" key="3">
    <source>
        <dbReference type="Proteomes" id="UP001500190"/>
    </source>
</evidence>
<accession>A0ABP4QEC3</accession>
<proteinExistence type="predicted"/>
<keyword evidence="3" id="KW-1185">Reference proteome</keyword>
<gene>
    <name evidence="2" type="ORF">GCM10009742_69140</name>
</gene>
<feature type="chain" id="PRO_5045156154" evidence="1">
    <location>
        <begin position="22"/>
        <end position="310"/>
    </location>
</feature>
<dbReference type="Proteomes" id="UP001500190">
    <property type="component" value="Unassembled WGS sequence"/>
</dbReference>
<protein>
    <submittedName>
        <fullName evidence="2">Uncharacterized protein</fullName>
    </submittedName>
</protein>
<organism evidence="2 3">
    <name type="scientific">Kribbella karoonensis</name>
    <dbReference type="NCBI Taxonomy" id="324851"/>
    <lineage>
        <taxon>Bacteria</taxon>
        <taxon>Bacillati</taxon>
        <taxon>Actinomycetota</taxon>
        <taxon>Actinomycetes</taxon>
        <taxon>Propionibacteriales</taxon>
        <taxon>Kribbellaceae</taxon>
        <taxon>Kribbella</taxon>
    </lineage>
</organism>
<evidence type="ECO:0000313" key="2">
    <source>
        <dbReference type="EMBL" id="GAA1608922.1"/>
    </source>
</evidence>
<sequence length="310" mass="32078">MRIRRLLAWSLAAAVLVSAGAAAPSVADSNHKRHVMSVTGGGGGTLGPEWGPYAGDPVRFEIDGTATDPLRPSGTFHVVHRKPDGRLLADFRGRLTSLTAVGDVAVVTGVIEAADHPGVPLELVGKPVSLTVYDGGRSDRIGWMWGFFGAPVDLLQGTAPDLALTDGGFAVNHTRRVAPPVGPSGTGKAVRAAVDDRTVRLDLTAAIPPGGGPKDVTGDFRFRAPRGAAYVEGTIDCLALGGPVAMATGVVTGSDDPAKLGKPVSFSLEDGSTDRVGWLWSWSDGRTAIADCRSTVPFHAARPGSVLVRP</sequence>